<dbReference type="AlphaFoldDB" id="A0A8J9YGV7"/>
<dbReference type="OrthoDB" id="7326385at2759"/>
<accession>A0A8J9YGV7</accession>
<dbReference type="Proteomes" id="UP000838878">
    <property type="component" value="Chromosome 5"/>
</dbReference>
<feature type="transmembrane region" description="Helical" evidence="1">
    <location>
        <begin position="155"/>
        <end position="177"/>
    </location>
</feature>
<keyword evidence="1" id="KW-0812">Transmembrane</keyword>
<feature type="non-terminal residue" evidence="2">
    <location>
        <position position="183"/>
    </location>
</feature>
<keyword evidence="3" id="KW-1185">Reference proteome</keyword>
<dbReference type="EMBL" id="OV170225">
    <property type="protein sequence ID" value="CAH0726165.1"/>
    <property type="molecule type" value="Genomic_DNA"/>
</dbReference>
<evidence type="ECO:0000313" key="2">
    <source>
        <dbReference type="EMBL" id="CAH0726165.1"/>
    </source>
</evidence>
<evidence type="ECO:0000313" key="3">
    <source>
        <dbReference type="Proteomes" id="UP000838878"/>
    </source>
</evidence>
<reference evidence="2" key="1">
    <citation type="submission" date="2021-12" db="EMBL/GenBank/DDBJ databases">
        <authorList>
            <person name="Martin H S."/>
        </authorList>
    </citation>
    <scope>NUCLEOTIDE SEQUENCE</scope>
</reference>
<evidence type="ECO:0000256" key="1">
    <source>
        <dbReference type="SAM" id="Phobius"/>
    </source>
</evidence>
<organism evidence="2 3">
    <name type="scientific">Brenthis ino</name>
    <name type="common">lesser marbled fritillary</name>
    <dbReference type="NCBI Taxonomy" id="405034"/>
    <lineage>
        <taxon>Eukaryota</taxon>
        <taxon>Metazoa</taxon>
        <taxon>Ecdysozoa</taxon>
        <taxon>Arthropoda</taxon>
        <taxon>Hexapoda</taxon>
        <taxon>Insecta</taxon>
        <taxon>Pterygota</taxon>
        <taxon>Neoptera</taxon>
        <taxon>Endopterygota</taxon>
        <taxon>Lepidoptera</taxon>
        <taxon>Glossata</taxon>
        <taxon>Ditrysia</taxon>
        <taxon>Papilionoidea</taxon>
        <taxon>Nymphalidae</taxon>
        <taxon>Heliconiinae</taxon>
        <taxon>Argynnini</taxon>
        <taxon>Brenthis</taxon>
    </lineage>
</organism>
<keyword evidence="1" id="KW-1133">Transmembrane helix</keyword>
<name>A0A8J9YGV7_9NEOP</name>
<keyword evidence="1" id="KW-0472">Membrane</keyword>
<gene>
    <name evidence="2" type="ORF">BINO364_LOCUS11657</name>
</gene>
<protein>
    <submittedName>
        <fullName evidence="2">Uncharacterized protein</fullName>
    </submittedName>
</protein>
<sequence>MDKNDTPGLGGQVRREIPELPSDLSFEELRNRFDSSAAVRKEIMSNPATHGSATRQIVSGKLFKKCKSATFQIDGATYTIEVAYDVMMRRGKALLEGSRQGSVDGNSNLANDKELVHKCHSDPGGGRALGAAPRAHRHRSVSGALRKCVLTLDGYSYVIGTCLFADILHLLICTVYIGRSGLD</sequence>
<proteinExistence type="predicted"/>